<dbReference type="RefSeq" id="WP_346337483.1">
    <property type="nucleotide sequence ID" value="NZ_JBBYXI010000003.1"/>
</dbReference>
<feature type="region of interest" description="Disordered" evidence="1">
    <location>
        <begin position="412"/>
        <end position="455"/>
    </location>
</feature>
<reference evidence="2 3" key="1">
    <citation type="submission" date="2024-04" db="EMBL/GenBank/DDBJ databases">
        <title>A novel species isolated from cricket.</title>
        <authorList>
            <person name="Wang H.-C."/>
        </authorList>
    </citation>
    <scope>NUCLEOTIDE SEQUENCE [LARGE SCALE GENOMIC DNA]</scope>
    <source>
        <strain evidence="2 3">WL0021</strain>
    </source>
</reference>
<evidence type="ECO:0008006" key="4">
    <source>
        <dbReference type="Google" id="ProtNLM"/>
    </source>
</evidence>
<organism evidence="2 3">
    <name type="scientific">Hohaiivirga grylli</name>
    <dbReference type="NCBI Taxonomy" id="3133970"/>
    <lineage>
        <taxon>Bacteria</taxon>
        <taxon>Pseudomonadati</taxon>
        <taxon>Pseudomonadota</taxon>
        <taxon>Alphaproteobacteria</taxon>
        <taxon>Hyphomicrobiales</taxon>
        <taxon>Methylobacteriaceae</taxon>
        <taxon>Hohaiivirga</taxon>
    </lineage>
</organism>
<proteinExistence type="predicted"/>
<name>A0ABV0BL02_9HYPH</name>
<sequence length="475" mass="51552">MSQLLKFALSLIIILAVVGAFVVILRRVTGGKLISSEADRSRNRQPRLGVVDIYDLDRSRQLVLLRRDNVEHLVLIGGPNDVVVESNIVRVSNSRVHSPADNAFERQETADIAQAKLIPEQPVRPVVDSFFKNNQSEPFGEQPSYIEPRVAEPEAYQPAQQQDEQASLASQATVAAASIAAVAAATQYGHELAETVEESVPDFLKGSSSTDNSYEPVEPPAQEAAYQSYTAPVEAAEPIVEAAEPAVEAAAPVQTNGNRFNTAYLSNPYLSTPAAPVADAPLSSLHVQEELQPEMTEPAEETLPEESDAIAFEEVAVAPDHPIEEPAPKAHIEEILTENVVLEEPEASITETVEEETQESTPEVQIDEALFSDMARQLEEALKTSTAPSEAEEITQPVEVAEEEVSAISEEVTADAVTEVETAEDQETVASAEQEESKEETVSKTEKEADPFSLDDIEAEFARLLGRSDKKSDNS</sequence>
<evidence type="ECO:0000313" key="3">
    <source>
        <dbReference type="Proteomes" id="UP001418637"/>
    </source>
</evidence>
<dbReference type="EMBL" id="JBBYXI010000003">
    <property type="protein sequence ID" value="MEN3931455.1"/>
    <property type="molecule type" value="Genomic_DNA"/>
</dbReference>
<gene>
    <name evidence="2" type="ORF">WJT86_10345</name>
</gene>
<evidence type="ECO:0000256" key="1">
    <source>
        <dbReference type="SAM" id="MobiDB-lite"/>
    </source>
</evidence>
<evidence type="ECO:0000313" key="2">
    <source>
        <dbReference type="EMBL" id="MEN3931455.1"/>
    </source>
</evidence>
<protein>
    <recommendedName>
        <fullName evidence="4">Flagellar biosynthesis protein FliO</fullName>
    </recommendedName>
</protein>
<feature type="compositionally biased region" description="Acidic residues" evidence="1">
    <location>
        <begin position="421"/>
        <end position="438"/>
    </location>
</feature>
<keyword evidence="3" id="KW-1185">Reference proteome</keyword>
<dbReference type="Proteomes" id="UP001418637">
    <property type="component" value="Unassembled WGS sequence"/>
</dbReference>
<accession>A0ABV0BL02</accession>
<comment type="caution">
    <text evidence="2">The sequence shown here is derived from an EMBL/GenBank/DDBJ whole genome shotgun (WGS) entry which is preliminary data.</text>
</comment>
<feature type="compositionally biased region" description="Basic and acidic residues" evidence="1">
    <location>
        <begin position="439"/>
        <end position="450"/>
    </location>
</feature>